<dbReference type="SUPFAM" id="SSF53649">
    <property type="entry name" value="Alkaline phosphatase-like"/>
    <property type="match status" value="1"/>
</dbReference>
<reference evidence="1" key="1">
    <citation type="submission" date="2023-07" db="EMBL/GenBank/DDBJ databases">
        <title>Genome content predicts the carbon catabolic preferences of heterotrophic bacteria.</title>
        <authorList>
            <person name="Gralka M."/>
        </authorList>
    </citation>
    <scope>NUCLEOTIDE SEQUENCE</scope>
    <source>
        <strain evidence="1">I3M17_2</strain>
    </source>
</reference>
<proteinExistence type="predicted"/>
<comment type="caution">
    <text evidence="1">The sequence shown here is derived from an EMBL/GenBank/DDBJ whole genome shotgun (WGS) entry which is preliminary data.</text>
</comment>
<gene>
    <name evidence="1" type="ORF">Q4521_21050</name>
</gene>
<dbReference type="Gene3D" id="3.40.720.10">
    <property type="entry name" value="Alkaline Phosphatase, subunit A"/>
    <property type="match status" value="1"/>
</dbReference>
<name>A0AAW7XF34_9GAMM</name>
<dbReference type="EMBL" id="JAUOPB010000102">
    <property type="protein sequence ID" value="MDO6424984.1"/>
    <property type="molecule type" value="Genomic_DNA"/>
</dbReference>
<dbReference type="PROSITE" id="PS51257">
    <property type="entry name" value="PROKAR_LIPOPROTEIN"/>
    <property type="match status" value="1"/>
</dbReference>
<dbReference type="AlphaFoldDB" id="A0AAW7XF34"/>
<dbReference type="InterPro" id="IPR017850">
    <property type="entry name" value="Alkaline_phosphatase_core_sf"/>
</dbReference>
<evidence type="ECO:0000313" key="2">
    <source>
        <dbReference type="Proteomes" id="UP001169760"/>
    </source>
</evidence>
<sequence>MWSFKNITSVSLLVLVFGLQSCQSQDQKEKKPNIIFFFTDDQSYDTQKDFGNSKVKTPNLD</sequence>
<protein>
    <submittedName>
        <fullName evidence="1">Sulfatase</fullName>
    </submittedName>
</protein>
<organism evidence="1 2">
    <name type="scientific">Saccharophagus degradans</name>
    <dbReference type="NCBI Taxonomy" id="86304"/>
    <lineage>
        <taxon>Bacteria</taxon>
        <taxon>Pseudomonadati</taxon>
        <taxon>Pseudomonadota</taxon>
        <taxon>Gammaproteobacteria</taxon>
        <taxon>Cellvibrionales</taxon>
        <taxon>Cellvibrionaceae</taxon>
        <taxon>Saccharophagus</taxon>
    </lineage>
</organism>
<evidence type="ECO:0000313" key="1">
    <source>
        <dbReference type="EMBL" id="MDO6424984.1"/>
    </source>
</evidence>
<feature type="non-terminal residue" evidence="1">
    <location>
        <position position="61"/>
    </location>
</feature>
<dbReference type="Proteomes" id="UP001169760">
    <property type="component" value="Unassembled WGS sequence"/>
</dbReference>
<accession>A0AAW7XF34</accession>